<keyword evidence="2" id="KW-1185">Reference proteome</keyword>
<sequence>MRTGSDRFVGREHELDRLHAMLTDGRLVGITAQIRGLGGIGKSLLAIEYARRFGDSWPGGIFWSEADPAWATRSQTADERLARRHAVLAGFATSLGVAAVPGNLAATARAVERALEAATAGERYLWIVDDLPAGVDQATLECLLPASPAGALLVTSRWMALDALPNRLDLGVLEIEAALALLTCRRPPTDPHERSEAHALAVDVGCHPLALDVLGALVRDELSLTPYARWRCARRTRQRTRSPR</sequence>
<name>A0A9X3ER95_9BACT</name>
<dbReference type="Gene3D" id="3.40.50.300">
    <property type="entry name" value="P-loop containing nucleotide triphosphate hydrolases"/>
    <property type="match status" value="1"/>
</dbReference>
<evidence type="ECO:0008006" key="3">
    <source>
        <dbReference type="Google" id="ProtNLM"/>
    </source>
</evidence>
<evidence type="ECO:0000313" key="1">
    <source>
        <dbReference type="EMBL" id="MCY1008401.1"/>
    </source>
</evidence>
<organism evidence="1 2">
    <name type="scientific">Nannocystis pusilla</name>
    <dbReference type="NCBI Taxonomy" id="889268"/>
    <lineage>
        <taxon>Bacteria</taxon>
        <taxon>Pseudomonadati</taxon>
        <taxon>Myxococcota</taxon>
        <taxon>Polyangia</taxon>
        <taxon>Nannocystales</taxon>
        <taxon>Nannocystaceae</taxon>
        <taxon>Nannocystis</taxon>
    </lineage>
</organism>
<dbReference type="AlphaFoldDB" id="A0A9X3ER95"/>
<dbReference type="PANTHER" id="PTHR47691">
    <property type="entry name" value="REGULATOR-RELATED"/>
    <property type="match status" value="1"/>
</dbReference>
<dbReference type="RefSeq" id="WP_267771035.1">
    <property type="nucleotide sequence ID" value="NZ_JAPNKE010000002.1"/>
</dbReference>
<protein>
    <recommendedName>
        <fullName evidence="3">NB-ARC domain-containing protein</fullName>
    </recommendedName>
</protein>
<reference evidence="1" key="1">
    <citation type="submission" date="2022-11" db="EMBL/GenBank/DDBJ databases">
        <title>Minimal conservation of predation-associated metabolite biosynthetic gene clusters underscores biosynthetic potential of Myxococcota including descriptions for ten novel species: Archangium lansinium sp. nov., Myxococcus landrumus sp. nov., Nannocystis bai.</title>
        <authorList>
            <person name="Ahearne A."/>
            <person name="Stevens C."/>
            <person name="Phillips K."/>
        </authorList>
    </citation>
    <scope>NUCLEOTIDE SEQUENCE</scope>
    <source>
        <strain evidence="1">Na p29</strain>
    </source>
</reference>
<accession>A0A9X3ER95</accession>
<proteinExistence type="predicted"/>
<dbReference type="InterPro" id="IPR027417">
    <property type="entry name" value="P-loop_NTPase"/>
</dbReference>
<dbReference type="PANTHER" id="PTHR47691:SF3">
    <property type="entry name" value="HTH-TYPE TRANSCRIPTIONAL REGULATOR RV0890C-RELATED"/>
    <property type="match status" value="1"/>
</dbReference>
<dbReference type="PRINTS" id="PR00364">
    <property type="entry name" value="DISEASERSIST"/>
</dbReference>
<dbReference type="SUPFAM" id="SSF52540">
    <property type="entry name" value="P-loop containing nucleoside triphosphate hydrolases"/>
    <property type="match status" value="1"/>
</dbReference>
<dbReference type="Proteomes" id="UP001150924">
    <property type="component" value="Unassembled WGS sequence"/>
</dbReference>
<comment type="caution">
    <text evidence="1">The sequence shown here is derived from an EMBL/GenBank/DDBJ whole genome shotgun (WGS) entry which is preliminary data.</text>
</comment>
<evidence type="ECO:0000313" key="2">
    <source>
        <dbReference type="Proteomes" id="UP001150924"/>
    </source>
</evidence>
<gene>
    <name evidence="1" type="ORF">OV079_23155</name>
</gene>
<dbReference type="EMBL" id="JAPNKE010000002">
    <property type="protein sequence ID" value="MCY1008401.1"/>
    <property type="molecule type" value="Genomic_DNA"/>
</dbReference>